<name>A0A218W8T3_PUNGR</name>
<dbReference type="EMBL" id="MTKT01004967">
    <property type="protein sequence ID" value="OWM68482.1"/>
    <property type="molecule type" value="Genomic_DNA"/>
</dbReference>
<dbReference type="AlphaFoldDB" id="A0A218W8T3"/>
<gene>
    <name evidence="2" type="ORF">CDL15_Pgr024622</name>
</gene>
<evidence type="ECO:0000313" key="3">
    <source>
        <dbReference type="Proteomes" id="UP000197138"/>
    </source>
</evidence>
<reference evidence="3" key="1">
    <citation type="journal article" date="2017" name="Plant J.">
        <title>The pomegranate (Punica granatum L.) genome and the genomics of punicalagin biosynthesis.</title>
        <authorList>
            <person name="Qin G."/>
            <person name="Xu C."/>
            <person name="Ming R."/>
            <person name="Tang H."/>
            <person name="Guyot R."/>
            <person name="Kramer E.M."/>
            <person name="Hu Y."/>
            <person name="Yi X."/>
            <person name="Qi Y."/>
            <person name="Xu X."/>
            <person name="Gao Z."/>
            <person name="Pan H."/>
            <person name="Jian J."/>
            <person name="Tian Y."/>
            <person name="Yue Z."/>
            <person name="Xu Y."/>
        </authorList>
    </citation>
    <scope>NUCLEOTIDE SEQUENCE [LARGE SCALE GENOMIC DNA]</scope>
    <source>
        <strain evidence="3">cv. Dabenzi</strain>
    </source>
</reference>
<comment type="caution">
    <text evidence="2">The sequence shown here is derived from an EMBL/GenBank/DDBJ whole genome shotgun (WGS) entry which is preliminary data.</text>
</comment>
<dbReference type="Proteomes" id="UP000197138">
    <property type="component" value="Unassembled WGS sequence"/>
</dbReference>
<accession>A0A218W8T3</accession>
<feature type="compositionally biased region" description="Basic and acidic residues" evidence="1">
    <location>
        <begin position="8"/>
        <end position="22"/>
    </location>
</feature>
<evidence type="ECO:0000313" key="2">
    <source>
        <dbReference type="EMBL" id="OWM68482.1"/>
    </source>
</evidence>
<feature type="region of interest" description="Disordered" evidence="1">
    <location>
        <begin position="1"/>
        <end position="55"/>
    </location>
</feature>
<evidence type="ECO:0000256" key="1">
    <source>
        <dbReference type="SAM" id="MobiDB-lite"/>
    </source>
</evidence>
<organism evidence="2 3">
    <name type="scientific">Punica granatum</name>
    <name type="common">Pomegranate</name>
    <dbReference type="NCBI Taxonomy" id="22663"/>
    <lineage>
        <taxon>Eukaryota</taxon>
        <taxon>Viridiplantae</taxon>
        <taxon>Streptophyta</taxon>
        <taxon>Embryophyta</taxon>
        <taxon>Tracheophyta</taxon>
        <taxon>Spermatophyta</taxon>
        <taxon>Magnoliopsida</taxon>
        <taxon>eudicotyledons</taxon>
        <taxon>Gunneridae</taxon>
        <taxon>Pentapetalae</taxon>
        <taxon>rosids</taxon>
        <taxon>malvids</taxon>
        <taxon>Myrtales</taxon>
        <taxon>Lythraceae</taxon>
        <taxon>Punica</taxon>
    </lineage>
</organism>
<protein>
    <submittedName>
        <fullName evidence="2">Uncharacterized protein</fullName>
    </submittedName>
</protein>
<sequence>MLTTEPAWGRKEQMRREERKPSESQAPPGEEREQRRLSNGRGGDAGRTETGSISF</sequence>
<proteinExistence type="predicted"/>